<feature type="transmembrane region" description="Helical" evidence="1">
    <location>
        <begin position="67"/>
        <end position="85"/>
    </location>
</feature>
<dbReference type="AlphaFoldDB" id="M1CUK0"/>
<accession>M1CUK0</accession>
<keyword evidence="1" id="KW-0472">Membrane</keyword>
<sequence length="194" mass="22299">MDFSGMKVRAINSVKSYFNRSWNFDDMMNIDEIPHDVHTRLKKVYLTLFCAMLSSTFGSYLQWISIVGGKFTVLSCVASLIWIYFTPPGRLSHQNKGKDENLQQLPAILLCSNDLRNCFHSVGQQKHSILGDKRVSYYLLCHVVLYFWILFAMDLGDRGEILSPFLCSRSNLALPERVENVFHGKCFPGKQVDF</sequence>
<dbReference type="Proteomes" id="UP000011115">
    <property type="component" value="Unassembled WGS sequence"/>
</dbReference>
<dbReference type="PaxDb" id="4113-PGSC0003DMT400075032"/>
<keyword evidence="1" id="KW-1133">Transmembrane helix</keyword>
<dbReference type="GO" id="GO:0016020">
    <property type="term" value="C:membrane"/>
    <property type="evidence" value="ECO:0000318"/>
    <property type="project" value="GO_Central"/>
</dbReference>
<proteinExistence type="predicted"/>
<keyword evidence="3" id="KW-1185">Reference proteome</keyword>
<evidence type="ECO:0000256" key="1">
    <source>
        <dbReference type="SAM" id="Phobius"/>
    </source>
</evidence>
<dbReference type="GO" id="GO:0005262">
    <property type="term" value="F:calcium channel activity"/>
    <property type="evidence" value="ECO:0000318"/>
    <property type="project" value="GO_Central"/>
</dbReference>
<feature type="transmembrane region" description="Helical" evidence="1">
    <location>
        <begin position="44"/>
        <end position="61"/>
    </location>
</feature>
<evidence type="ECO:0000313" key="3">
    <source>
        <dbReference type="Proteomes" id="UP000011115"/>
    </source>
</evidence>
<organism evidence="2 3">
    <name type="scientific">Solanum tuberosum</name>
    <name type="common">Potato</name>
    <dbReference type="NCBI Taxonomy" id="4113"/>
    <lineage>
        <taxon>Eukaryota</taxon>
        <taxon>Viridiplantae</taxon>
        <taxon>Streptophyta</taxon>
        <taxon>Embryophyta</taxon>
        <taxon>Tracheophyta</taxon>
        <taxon>Spermatophyta</taxon>
        <taxon>Magnoliopsida</taxon>
        <taxon>eudicotyledons</taxon>
        <taxon>Gunneridae</taxon>
        <taxon>Pentapetalae</taxon>
        <taxon>asterids</taxon>
        <taxon>lamiids</taxon>
        <taxon>Solanales</taxon>
        <taxon>Solanaceae</taxon>
        <taxon>Solanoideae</taxon>
        <taxon>Solaneae</taxon>
        <taxon>Solanum</taxon>
    </lineage>
</organism>
<keyword evidence="1" id="KW-0812">Transmembrane</keyword>
<dbReference type="EnsemblPlants" id="PGSC0003DMT400075032">
    <property type="protein sequence ID" value="PGSC0003DMT400075032"/>
    <property type="gene ID" value="PGSC0003DMG400029184"/>
</dbReference>
<evidence type="ECO:0000313" key="2">
    <source>
        <dbReference type="EnsemblPlants" id="PGSC0003DMT400075032"/>
    </source>
</evidence>
<reference evidence="2" key="2">
    <citation type="submission" date="2015-06" db="UniProtKB">
        <authorList>
            <consortium name="EnsemblPlants"/>
        </authorList>
    </citation>
    <scope>IDENTIFICATION</scope>
    <source>
        <strain evidence="2">DM1-3 516 R44</strain>
    </source>
</reference>
<dbReference type="Gramene" id="PGSC0003DMT400075032">
    <property type="protein sequence ID" value="PGSC0003DMT400075032"/>
    <property type="gene ID" value="PGSC0003DMG400029184"/>
</dbReference>
<dbReference type="eggNOG" id="KOG1629">
    <property type="taxonomic scope" value="Eukaryota"/>
</dbReference>
<reference evidence="3" key="1">
    <citation type="journal article" date="2011" name="Nature">
        <title>Genome sequence and analysis of the tuber crop potato.</title>
        <authorList>
            <consortium name="The Potato Genome Sequencing Consortium"/>
        </authorList>
    </citation>
    <scope>NUCLEOTIDE SEQUENCE [LARGE SCALE GENOMIC DNA]</scope>
    <source>
        <strain evidence="3">cv. DM1-3 516 R44</strain>
    </source>
</reference>
<dbReference type="InParanoid" id="M1CUK0"/>
<feature type="transmembrane region" description="Helical" evidence="1">
    <location>
        <begin position="135"/>
        <end position="153"/>
    </location>
</feature>
<protein>
    <submittedName>
        <fullName evidence="2">Bax inhibitor</fullName>
    </submittedName>
</protein>
<dbReference type="HOGENOM" id="CLU_1404700_0_0_1"/>
<name>M1CUK0_SOLTU</name>